<dbReference type="PANTHER" id="PTHR34693:SF3">
    <property type="match status" value="1"/>
</dbReference>
<evidence type="ECO:0000313" key="3">
    <source>
        <dbReference type="Proteomes" id="UP000286045"/>
    </source>
</evidence>
<name>A0A439CVF8_9PEZI</name>
<dbReference type="InterPro" id="IPR053203">
    <property type="entry name" value="Cisplatin_resist-associated"/>
</dbReference>
<dbReference type="EMBL" id="RYZI01000362">
    <property type="protein sequence ID" value="RWA06153.1"/>
    <property type="molecule type" value="Genomic_DNA"/>
</dbReference>
<reference evidence="2 3" key="1">
    <citation type="submission" date="2018-12" db="EMBL/GenBank/DDBJ databases">
        <title>Draft genome sequence of Xylaria grammica IHI A82.</title>
        <authorList>
            <person name="Buettner E."/>
            <person name="Kellner H."/>
        </authorList>
    </citation>
    <scope>NUCLEOTIDE SEQUENCE [LARGE SCALE GENOMIC DNA]</scope>
    <source>
        <strain evidence="2 3">IHI A82</strain>
    </source>
</reference>
<proteinExistence type="predicted"/>
<gene>
    <name evidence="2" type="ORF">EKO27_g8950</name>
</gene>
<accession>A0A439CVF8</accession>
<dbReference type="Proteomes" id="UP000286045">
    <property type="component" value="Unassembled WGS sequence"/>
</dbReference>
<organism evidence="2 3">
    <name type="scientific">Xylaria grammica</name>
    <dbReference type="NCBI Taxonomy" id="363999"/>
    <lineage>
        <taxon>Eukaryota</taxon>
        <taxon>Fungi</taxon>
        <taxon>Dikarya</taxon>
        <taxon>Ascomycota</taxon>
        <taxon>Pezizomycotina</taxon>
        <taxon>Sordariomycetes</taxon>
        <taxon>Xylariomycetidae</taxon>
        <taxon>Xylariales</taxon>
        <taxon>Xylariaceae</taxon>
        <taxon>Xylaria</taxon>
    </lineage>
</organism>
<feature type="region of interest" description="Disordered" evidence="1">
    <location>
        <begin position="1"/>
        <end position="25"/>
    </location>
</feature>
<evidence type="ECO:0000256" key="1">
    <source>
        <dbReference type="SAM" id="MobiDB-lite"/>
    </source>
</evidence>
<feature type="region of interest" description="Disordered" evidence="1">
    <location>
        <begin position="118"/>
        <end position="158"/>
    </location>
</feature>
<dbReference type="InterPro" id="IPR022024">
    <property type="entry name" value="DUF3602"/>
</dbReference>
<dbReference type="Pfam" id="PF12223">
    <property type="entry name" value="DUF3602"/>
    <property type="match status" value="2"/>
</dbReference>
<protein>
    <submittedName>
        <fullName evidence="2">Uncharacterized protein</fullName>
    </submittedName>
</protein>
<comment type="caution">
    <text evidence="2">The sequence shown here is derived from an EMBL/GenBank/DDBJ whole genome shotgun (WGS) entry which is preliminary data.</text>
</comment>
<evidence type="ECO:0000313" key="2">
    <source>
        <dbReference type="EMBL" id="RWA06153.1"/>
    </source>
</evidence>
<sequence>MSGPEVSHGRGGAGNINPDNTEYVDGEIVRQGDVGTHGDGAYSTGRGGKLPIYLPPPSRSLPFILPTYTIAAQHPNSPTLKLTSSSPPRQIGAANIADKEAPVAPRTDKEFVPAEAVRPSVDGDFHTGRGGAANVVHAPEPKDESGAATKPPPNQGLADKLKYKIFGVFKK</sequence>
<dbReference type="PANTHER" id="PTHR34693">
    <property type="entry name" value="PROTEIN PAR32"/>
    <property type="match status" value="1"/>
</dbReference>
<keyword evidence="3" id="KW-1185">Reference proteome</keyword>
<dbReference type="AlphaFoldDB" id="A0A439CVF8"/>